<comment type="caution">
    <text evidence="2">The sequence shown here is derived from an EMBL/GenBank/DDBJ whole genome shotgun (WGS) entry which is preliminary data.</text>
</comment>
<reference evidence="2 3" key="1">
    <citation type="submission" date="2017-07" db="EMBL/GenBank/DDBJ databases">
        <title>Phylogenetic study on the rhizospheric bacterium Ochrobactrum sp. A44.</title>
        <authorList>
            <person name="Krzyzanowska D.M."/>
            <person name="Ossowicki A."/>
            <person name="Rajewska M."/>
            <person name="Maciag T."/>
            <person name="Kaczynski Z."/>
            <person name="Czerwicka M."/>
            <person name="Jafra S."/>
        </authorList>
    </citation>
    <scope>NUCLEOTIDE SEQUENCE [LARGE SCALE GENOMIC DNA]</scope>
    <source>
        <strain evidence="2 3">CCUG 30717</strain>
    </source>
</reference>
<proteinExistence type="predicted"/>
<evidence type="ECO:0000313" key="2">
    <source>
        <dbReference type="EMBL" id="OYR21509.1"/>
    </source>
</evidence>
<dbReference type="AlphaFoldDB" id="A0A256G358"/>
<feature type="region of interest" description="Disordered" evidence="1">
    <location>
        <begin position="104"/>
        <end position="137"/>
    </location>
</feature>
<name>A0A256G358_9HYPH</name>
<dbReference type="Pfam" id="PF11836">
    <property type="entry name" value="Phage_TAC_11"/>
    <property type="match status" value="1"/>
</dbReference>
<dbReference type="Proteomes" id="UP000216188">
    <property type="component" value="Unassembled WGS sequence"/>
</dbReference>
<dbReference type="EMBL" id="NNRM01000047">
    <property type="protein sequence ID" value="OYR21509.1"/>
    <property type="molecule type" value="Genomic_DNA"/>
</dbReference>
<gene>
    <name evidence="2" type="ORF">CEV34_4813</name>
</gene>
<dbReference type="InterPro" id="IPR021791">
    <property type="entry name" value="Phage_TAC_11"/>
</dbReference>
<keyword evidence="3" id="KW-1185">Reference proteome</keyword>
<protein>
    <recommendedName>
        <fullName evidence="4">Gene transfer agent family protein</fullName>
    </recommendedName>
</protein>
<evidence type="ECO:0000256" key="1">
    <source>
        <dbReference type="SAM" id="MobiDB-lite"/>
    </source>
</evidence>
<dbReference type="RefSeq" id="WP_094544638.1">
    <property type="nucleotide sequence ID" value="NZ_JBHEEM010000002.1"/>
</dbReference>
<sequence>MSRDASVSLDFADGTYTFRLAWGELEELQEKCDAGPYVVLERLHNRSWRIKDISETIRLGLVGGGLEPTKALTLIRRYVTDRPPLENLTLSQAVLSAGLVGAPEEKVGEQEAASQKKSIVSPMENLDLPPSTETEPQ</sequence>
<evidence type="ECO:0000313" key="3">
    <source>
        <dbReference type="Proteomes" id="UP000216188"/>
    </source>
</evidence>
<organism evidence="2 3">
    <name type="scientific">Brucella pseudogrignonensis</name>
    <dbReference type="NCBI Taxonomy" id="419475"/>
    <lineage>
        <taxon>Bacteria</taxon>
        <taxon>Pseudomonadati</taxon>
        <taxon>Pseudomonadota</taxon>
        <taxon>Alphaproteobacteria</taxon>
        <taxon>Hyphomicrobiales</taxon>
        <taxon>Brucellaceae</taxon>
        <taxon>Brucella/Ochrobactrum group</taxon>
        <taxon>Brucella</taxon>
    </lineage>
</organism>
<evidence type="ECO:0008006" key="4">
    <source>
        <dbReference type="Google" id="ProtNLM"/>
    </source>
</evidence>
<accession>A0A256G358</accession>